<gene>
    <name evidence="6" type="primary">rpsQ</name>
    <name evidence="7" type="ORF">A2Z53_00870</name>
</gene>
<dbReference type="SUPFAM" id="SSF50249">
    <property type="entry name" value="Nucleic acid-binding proteins"/>
    <property type="match status" value="1"/>
</dbReference>
<evidence type="ECO:0000256" key="1">
    <source>
        <dbReference type="ARBA" id="ARBA00010254"/>
    </source>
</evidence>
<comment type="function">
    <text evidence="6">One of the primary rRNA binding proteins, it binds specifically to the 5'-end of 16S ribosomal RNA.</text>
</comment>
<dbReference type="CDD" id="cd00364">
    <property type="entry name" value="Ribosomal_uS17"/>
    <property type="match status" value="1"/>
</dbReference>
<dbReference type="Pfam" id="PF00366">
    <property type="entry name" value="Ribosomal_S17"/>
    <property type="match status" value="1"/>
</dbReference>
<dbReference type="GO" id="GO:0006412">
    <property type="term" value="P:translation"/>
    <property type="evidence" value="ECO:0007669"/>
    <property type="project" value="UniProtKB-UniRule"/>
</dbReference>
<evidence type="ECO:0000256" key="4">
    <source>
        <dbReference type="ARBA" id="ARBA00022980"/>
    </source>
</evidence>
<evidence type="ECO:0000256" key="2">
    <source>
        <dbReference type="ARBA" id="ARBA00022730"/>
    </source>
</evidence>
<protein>
    <recommendedName>
        <fullName evidence="6">Small ribosomal subunit protein uS17</fullName>
    </recommendedName>
</protein>
<keyword evidence="3 6" id="KW-0694">RNA-binding</keyword>
<dbReference type="NCBIfam" id="NF004123">
    <property type="entry name" value="PRK05610.1"/>
    <property type="match status" value="1"/>
</dbReference>
<dbReference type="PANTHER" id="PTHR10744:SF1">
    <property type="entry name" value="SMALL RIBOSOMAL SUBUNIT PROTEIN US17M"/>
    <property type="match status" value="1"/>
</dbReference>
<dbReference type="InterPro" id="IPR012340">
    <property type="entry name" value="NA-bd_OB-fold"/>
</dbReference>
<dbReference type="GO" id="GO:0019843">
    <property type="term" value="F:rRNA binding"/>
    <property type="evidence" value="ECO:0007669"/>
    <property type="project" value="UniProtKB-UniRule"/>
</dbReference>
<reference evidence="7 8" key="1">
    <citation type="journal article" date="2016" name="Nat. Commun.">
        <title>Thousands of microbial genomes shed light on interconnected biogeochemical processes in an aquifer system.</title>
        <authorList>
            <person name="Anantharaman K."/>
            <person name="Brown C.T."/>
            <person name="Hug L.A."/>
            <person name="Sharon I."/>
            <person name="Castelle C.J."/>
            <person name="Probst A.J."/>
            <person name="Thomas B.C."/>
            <person name="Singh A."/>
            <person name="Wilkins M.J."/>
            <person name="Karaoz U."/>
            <person name="Brodie E.L."/>
            <person name="Williams K.H."/>
            <person name="Hubbard S.S."/>
            <person name="Banfield J.F."/>
        </authorList>
    </citation>
    <scope>NUCLEOTIDE SEQUENCE [LARGE SCALE GENOMIC DNA]</scope>
</reference>
<dbReference type="GO" id="GO:0003735">
    <property type="term" value="F:structural constituent of ribosome"/>
    <property type="evidence" value="ECO:0007669"/>
    <property type="project" value="InterPro"/>
</dbReference>
<organism evidence="7 8">
    <name type="scientific">Candidatus Giovannonibacteria bacterium RIFCSPHIGHO2_02_42_15</name>
    <dbReference type="NCBI Taxonomy" id="1798329"/>
    <lineage>
        <taxon>Bacteria</taxon>
        <taxon>Candidatus Giovannoniibacteriota</taxon>
    </lineage>
</organism>
<dbReference type="HAMAP" id="MF_01345_B">
    <property type="entry name" value="Ribosomal_uS17_B"/>
    <property type="match status" value="1"/>
</dbReference>
<dbReference type="PANTHER" id="PTHR10744">
    <property type="entry name" value="40S RIBOSOMAL PROTEIN S11 FAMILY MEMBER"/>
    <property type="match status" value="1"/>
</dbReference>
<comment type="subunit">
    <text evidence="6">Part of the 30S ribosomal subunit.</text>
</comment>
<dbReference type="Proteomes" id="UP000177451">
    <property type="component" value="Unassembled WGS sequence"/>
</dbReference>
<dbReference type="EMBL" id="MFHH01000019">
    <property type="protein sequence ID" value="OGF65165.1"/>
    <property type="molecule type" value="Genomic_DNA"/>
</dbReference>
<evidence type="ECO:0000313" key="7">
    <source>
        <dbReference type="EMBL" id="OGF65165.1"/>
    </source>
</evidence>
<evidence type="ECO:0000313" key="8">
    <source>
        <dbReference type="Proteomes" id="UP000177451"/>
    </source>
</evidence>
<comment type="caution">
    <text evidence="7">The sequence shown here is derived from an EMBL/GenBank/DDBJ whole genome shotgun (WGS) entry which is preliminary data.</text>
</comment>
<keyword evidence="5 6" id="KW-0687">Ribonucleoprotein</keyword>
<accession>A0A1F5VP49</accession>
<dbReference type="GO" id="GO:0022627">
    <property type="term" value="C:cytosolic small ribosomal subunit"/>
    <property type="evidence" value="ECO:0007669"/>
    <property type="project" value="TreeGrafter"/>
</dbReference>
<proteinExistence type="inferred from homology"/>
<evidence type="ECO:0000256" key="6">
    <source>
        <dbReference type="HAMAP-Rule" id="MF_01345"/>
    </source>
</evidence>
<sequence length="105" mass="12368">MEKNKRPKIFRGKVASDRMTKTRVILIERYKKVPKYGKYIKISKKVKAHDEEGKYREGDRVEIQEVSPMSRDKRWKIIRLIERPLVADEVLTVTAEVPARGEEKA</sequence>
<evidence type="ECO:0000256" key="3">
    <source>
        <dbReference type="ARBA" id="ARBA00022884"/>
    </source>
</evidence>
<dbReference type="InterPro" id="IPR000266">
    <property type="entry name" value="Ribosomal_uS17"/>
</dbReference>
<dbReference type="PRINTS" id="PR00973">
    <property type="entry name" value="RIBOSOMALS17"/>
</dbReference>
<evidence type="ECO:0000256" key="5">
    <source>
        <dbReference type="ARBA" id="ARBA00023274"/>
    </source>
</evidence>
<comment type="similarity">
    <text evidence="1 6">Belongs to the universal ribosomal protein uS17 family.</text>
</comment>
<dbReference type="InterPro" id="IPR019984">
    <property type="entry name" value="Ribosomal_uS17_bact/chlr"/>
</dbReference>
<keyword evidence="4 6" id="KW-0689">Ribosomal protein</keyword>
<name>A0A1F5VP49_9BACT</name>
<dbReference type="Gene3D" id="2.40.50.140">
    <property type="entry name" value="Nucleic acid-binding proteins"/>
    <property type="match status" value="1"/>
</dbReference>
<dbReference type="AlphaFoldDB" id="A0A1F5VP49"/>
<keyword evidence="2 6" id="KW-0699">rRNA-binding</keyword>